<dbReference type="Proteomes" id="UP000252249">
    <property type="component" value="Unassembled WGS sequence"/>
</dbReference>
<evidence type="ECO:0008006" key="4">
    <source>
        <dbReference type="Google" id="ProtNLM"/>
    </source>
</evidence>
<evidence type="ECO:0000313" key="2">
    <source>
        <dbReference type="EMBL" id="RCU58723.1"/>
    </source>
</evidence>
<keyword evidence="1" id="KW-0812">Transmembrane</keyword>
<dbReference type="EMBL" id="QPIG01000001">
    <property type="protein sequence ID" value="RCU58723.1"/>
    <property type="molecule type" value="Genomic_DNA"/>
</dbReference>
<dbReference type="PANTHER" id="PTHR30164:SF2">
    <property type="entry name" value="PROTEIN MTFA"/>
    <property type="match status" value="1"/>
</dbReference>
<name>A0A368P8J8_9FLAO</name>
<keyword evidence="1" id="KW-0472">Membrane</keyword>
<dbReference type="CDD" id="cd20170">
    <property type="entry name" value="Peptidase_M90-like"/>
    <property type="match status" value="1"/>
</dbReference>
<protein>
    <recommendedName>
        <fullName evidence="4">DgsA anti-repressor MtfA</fullName>
    </recommendedName>
</protein>
<dbReference type="AlphaFoldDB" id="A0A368P8J8"/>
<gene>
    <name evidence="2" type="ORF">DU428_04955</name>
</gene>
<evidence type="ECO:0000256" key="1">
    <source>
        <dbReference type="SAM" id="Phobius"/>
    </source>
</evidence>
<dbReference type="OrthoDB" id="9786424at2"/>
<keyword evidence="3" id="KW-1185">Reference proteome</keyword>
<dbReference type="GO" id="GO:0005829">
    <property type="term" value="C:cytosol"/>
    <property type="evidence" value="ECO:0007669"/>
    <property type="project" value="TreeGrafter"/>
</dbReference>
<comment type="caution">
    <text evidence="2">The sequence shown here is derived from an EMBL/GenBank/DDBJ whole genome shotgun (WGS) entry which is preliminary data.</text>
</comment>
<accession>A0A368P8J8</accession>
<dbReference type="SUPFAM" id="SSF55486">
    <property type="entry name" value="Metalloproteases ('zincins'), catalytic domain"/>
    <property type="match status" value="1"/>
</dbReference>
<dbReference type="RefSeq" id="WP_113966234.1">
    <property type="nucleotide sequence ID" value="NZ_JAWWDI010000007.1"/>
</dbReference>
<dbReference type="Gene3D" id="1.10.472.150">
    <property type="entry name" value="Glucose-regulated metallo-peptidase M90, N-terminal domain"/>
    <property type="match status" value="1"/>
</dbReference>
<dbReference type="GO" id="GO:0004177">
    <property type="term" value="F:aminopeptidase activity"/>
    <property type="evidence" value="ECO:0007669"/>
    <property type="project" value="TreeGrafter"/>
</dbReference>
<evidence type="ECO:0000313" key="3">
    <source>
        <dbReference type="Proteomes" id="UP000252249"/>
    </source>
</evidence>
<dbReference type="Pfam" id="PF06167">
    <property type="entry name" value="Peptidase_M90"/>
    <property type="match status" value="1"/>
</dbReference>
<reference evidence="2 3" key="1">
    <citation type="submission" date="2018-07" db="EMBL/GenBank/DDBJ databases">
        <title>Oceanihabitans testaceum sp. nov., isolated from marine sediment.</title>
        <authorList>
            <person name="Li C.-M."/>
        </authorList>
    </citation>
    <scope>NUCLEOTIDE SEQUENCE [LARGE SCALE GENOMIC DNA]</scope>
    <source>
        <strain evidence="2 3">S9-10</strain>
    </source>
</reference>
<feature type="transmembrane region" description="Helical" evidence="1">
    <location>
        <begin position="20"/>
        <end position="45"/>
    </location>
</feature>
<proteinExistence type="predicted"/>
<organism evidence="2 3">
    <name type="scientific">Oceanihabitans sediminis</name>
    <dbReference type="NCBI Taxonomy" id="1812012"/>
    <lineage>
        <taxon>Bacteria</taxon>
        <taxon>Pseudomonadati</taxon>
        <taxon>Bacteroidota</taxon>
        <taxon>Flavobacteriia</taxon>
        <taxon>Flavobacteriales</taxon>
        <taxon>Flavobacteriaceae</taxon>
        <taxon>Oceanihabitans</taxon>
    </lineage>
</organism>
<dbReference type="PANTHER" id="PTHR30164">
    <property type="entry name" value="MTFA PEPTIDASE"/>
    <property type="match status" value="1"/>
</dbReference>
<dbReference type="InterPro" id="IPR010384">
    <property type="entry name" value="MtfA_fam"/>
</dbReference>
<sequence>MIHITLKTISLLQEQEPPLVFIIILLTLVLITAVLVAFVVFRGIFNFFEMARVEYFTKQQFYTHFYLIRKTVTKEERLILKKEFDFYNRLTTSEKKNFEHRLYYYLNSWQFIGNDMDVTKKMKVLIAATAAKITFGFRNYKIESIDKVILYPREYYSTINKQKHKGEFNPAYKALVFSWEDFLKGYKISDDNLNLGVHEFIHALHFTFLKSRRYSTSAAIFLDSFYELTHMLDNNEALKEKLISSGYFREYAFENHFEFISVIAENFVETPSEFRSKFPKIYKKVKEMLNFYFAGY</sequence>
<keyword evidence="1" id="KW-1133">Transmembrane helix</keyword>
<dbReference type="InterPro" id="IPR042252">
    <property type="entry name" value="MtfA_N"/>
</dbReference>